<dbReference type="STRING" id="7102.A0A2A4IZC9"/>
<accession>A0A2A4IZC9</accession>
<feature type="transmembrane region" description="Helical" evidence="1">
    <location>
        <begin position="155"/>
        <end position="176"/>
    </location>
</feature>
<comment type="function">
    <text evidence="1">Catalyzes the reduction of fatty acyl-CoA to fatty alcohols.</text>
</comment>
<keyword evidence="1" id="KW-0521">NADP</keyword>
<dbReference type="GO" id="GO:0035336">
    <property type="term" value="P:long-chain fatty-acyl-CoA metabolic process"/>
    <property type="evidence" value="ECO:0007669"/>
    <property type="project" value="TreeGrafter"/>
</dbReference>
<dbReference type="PANTHER" id="PTHR11011">
    <property type="entry name" value="MALE STERILITY PROTEIN 2-RELATED"/>
    <property type="match status" value="1"/>
</dbReference>
<dbReference type="AlphaFoldDB" id="A0A2A4IZC9"/>
<keyword evidence="1" id="KW-0443">Lipid metabolism</keyword>
<dbReference type="EMBL" id="NWSH01004637">
    <property type="protein sequence ID" value="PCG64836.1"/>
    <property type="molecule type" value="Genomic_DNA"/>
</dbReference>
<gene>
    <name evidence="3" type="ORF">B5V51_10049</name>
</gene>
<evidence type="ECO:0000256" key="1">
    <source>
        <dbReference type="RuleBase" id="RU363097"/>
    </source>
</evidence>
<reference evidence="3" key="1">
    <citation type="submission" date="2017-09" db="EMBL/GenBank/DDBJ databases">
        <title>Contemporary evolution of a Lepidopteran species, Heliothis virescens, in response to modern agricultural practices.</title>
        <authorList>
            <person name="Fritz M.L."/>
            <person name="Deyonke A.M."/>
            <person name="Papanicolaou A."/>
            <person name="Micinski S."/>
            <person name="Westbrook J."/>
            <person name="Gould F."/>
        </authorList>
    </citation>
    <scope>NUCLEOTIDE SEQUENCE [LARGE SCALE GENOMIC DNA]</scope>
    <source>
        <strain evidence="3">HvINT-</strain>
        <tissue evidence="3">Whole body</tissue>
    </source>
</reference>
<dbReference type="Gene3D" id="3.40.50.720">
    <property type="entry name" value="NAD(P)-binding Rossmann-like Domain"/>
    <property type="match status" value="1"/>
</dbReference>
<comment type="similarity">
    <text evidence="1">Belongs to the fatty acyl-CoA reductase family.</text>
</comment>
<dbReference type="EC" id="1.2.1.84" evidence="1"/>
<dbReference type="GO" id="GO:0005777">
    <property type="term" value="C:peroxisome"/>
    <property type="evidence" value="ECO:0007669"/>
    <property type="project" value="TreeGrafter"/>
</dbReference>
<keyword evidence="1" id="KW-1133">Transmembrane helix</keyword>
<evidence type="ECO:0000313" key="3">
    <source>
        <dbReference type="EMBL" id="PCG64836.1"/>
    </source>
</evidence>
<keyword evidence="1" id="KW-0472">Membrane</keyword>
<keyword evidence="1" id="KW-0812">Transmembrane</keyword>
<keyword evidence="1" id="KW-0560">Oxidoreductase</keyword>
<dbReference type="InterPro" id="IPR026055">
    <property type="entry name" value="FAR"/>
</dbReference>
<proteinExistence type="inferred from homology"/>
<dbReference type="InterPro" id="IPR013120">
    <property type="entry name" value="FAR_NAD-bd"/>
</dbReference>
<dbReference type="GO" id="GO:0102965">
    <property type="term" value="F:alcohol-forming long-chain fatty acyl-CoA reductase activity"/>
    <property type="evidence" value="ECO:0007669"/>
    <property type="project" value="UniProtKB-EC"/>
</dbReference>
<dbReference type="PANTHER" id="PTHR11011:SF116">
    <property type="entry name" value="FATTY ACYL-COA REDUCTASE CG5065-RELATED"/>
    <property type="match status" value="1"/>
</dbReference>
<protein>
    <recommendedName>
        <fullName evidence="1">Fatty acyl-CoA reductase</fullName>
        <ecNumber evidence="1">1.2.1.84</ecNumber>
    </recommendedName>
</protein>
<dbReference type="GO" id="GO:0080019">
    <property type="term" value="F:alcohol-forming very long-chain fatty acyl-CoA reductase activity"/>
    <property type="evidence" value="ECO:0007669"/>
    <property type="project" value="InterPro"/>
</dbReference>
<comment type="caution">
    <text evidence="3">The sequence shown here is derived from an EMBL/GenBank/DDBJ whole genome shotgun (WGS) entry which is preliminary data.</text>
</comment>
<evidence type="ECO:0000259" key="2">
    <source>
        <dbReference type="Pfam" id="PF07993"/>
    </source>
</evidence>
<sequence>MKSSTRAPSTLRPSSDWLRLLMKRNLTTLVVVIVAHEEPSPGWLDMSNVYGASGVVLGPGIGLMHAIMADDDVNIGLVPVDYVNNAIIVAAWETAKRVQRGDTEPKIYTVTTSTRNPTRWGSLVSYTEEHIRRHYPSPSSIAYAFAWCTSNPTIFWFYSWLLHFIPGYMIDAVCLITGKERR</sequence>
<organism evidence="3">
    <name type="scientific">Heliothis virescens</name>
    <name type="common">Tobacco budworm moth</name>
    <dbReference type="NCBI Taxonomy" id="7102"/>
    <lineage>
        <taxon>Eukaryota</taxon>
        <taxon>Metazoa</taxon>
        <taxon>Ecdysozoa</taxon>
        <taxon>Arthropoda</taxon>
        <taxon>Hexapoda</taxon>
        <taxon>Insecta</taxon>
        <taxon>Pterygota</taxon>
        <taxon>Neoptera</taxon>
        <taxon>Endopterygota</taxon>
        <taxon>Lepidoptera</taxon>
        <taxon>Glossata</taxon>
        <taxon>Ditrysia</taxon>
        <taxon>Noctuoidea</taxon>
        <taxon>Noctuidae</taxon>
        <taxon>Heliothinae</taxon>
        <taxon>Heliothis</taxon>
    </lineage>
</organism>
<keyword evidence="1" id="KW-0444">Lipid biosynthesis</keyword>
<comment type="catalytic activity">
    <reaction evidence="1">
        <text>a long-chain fatty acyl-CoA + 2 NADPH + 2 H(+) = a long-chain primary fatty alcohol + 2 NADP(+) + CoA</text>
        <dbReference type="Rhea" id="RHEA:52716"/>
        <dbReference type="ChEBI" id="CHEBI:15378"/>
        <dbReference type="ChEBI" id="CHEBI:57287"/>
        <dbReference type="ChEBI" id="CHEBI:57783"/>
        <dbReference type="ChEBI" id="CHEBI:58349"/>
        <dbReference type="ChEBI" id="CHEBI:77396"/>
        <dbReference type="ChEBI" id="CHEBI:83139"/>
        <dbReference type="EC" id="1.2.1.84"/>
    </reaction>
</comment>
<name>A0A2A4IZC9_HELVI</name>
<dbReference type="Pfam" id="PF07993">
    <property type="entry name" value="NAD_binding_4"/>
    <property type="match status" value="1"/>
</dbReference>
<feature type="domain" description="Thioester reductase (TE)" evidence="2">
    <location>
        <begin position="33"/>
        <end position="87"/>
    </location>
</feature>